<organism evidence="2 3">
    <name type="scientific">Ensete ventricosum</name>
    <name type="common">Abyssinian banana</name>
    <name type="synonym">Musa ensete</name>
    <dbReference type="NCBI Taxonomy" id="4639"/>
    <lineage>
        <taxon>Eukaryota</taxon>
        <taxon>Viridiplantae</taxon>
        <taxon>Streptophyta</taxon>
        <taxon>Embryophyta</taxon>
        <taxon>Tracheophyta</taxon>
        <taxon>Spermatophyta</taxon>
        <taxon>Magnoliopsida</taxon>
        <taxon>Liliopsida</taxon>
        <taxon>Zingiberales</taxon>
        <taxon>Musaceae</taxon>
        <taxon>Ensete</taxon>
    </lineage>
</organism>
<dbReference type="Proteomes" id="UP000287651">
    <property type="component" value="Unassembled WGS sequence"/>
</dbReference>
<sequence length="116" mass="12646">MEAVGTRSNPNEYKSKQDLTVATCRSGRNHKIRGLLNGIPRSLGFLRSGFIELERGPRRITGKKAAEATATIWEAEKSSNLRSQNSKNCSICRLVGSQATNLLCDRTPVGPTNCLA</sequence>
<evidence type="ECO:0000313" key="2">
    <source>
        <dbReference type="EMBL" id="RRT73845.1"/>
    </source>
</evidence>
<gene>
    <name evidence="2" type="ORF">B296_00025393</name>
</gene>
<feature type="region of interest" description="Disordered" evidence="1">
    <location>
        <begin position="1"/>
        <end position="20"/>
    </location>
</feature>
<name>A0A427AC59_ENSVE</name>
<evidence type="ECO:0000256" key="1">
    <source>
        <dbReference type="SAM" id="MobiDB-lite"/>
    </source>
</evidence>
<proteinExistence type="predicted"/>
<feature type="compositionally biased region" description="Polar residues" evidence="1">
    <location>
        <begin position="1"/>
        <end position="12"/>
    </location>
</feature>
<reference evidence="2 3" key="1">
    <citation type="journal article" date="2014" name="Agronomy (Basel)">
        <title>A Draft Genome Sequence for Ensete ventricosum, the Drought-Tolerant Tree Against Hunger.</title>
        <authorList>
            <person name="Harrison J."/>
            <person name="Moore K.A."/>
            <person name="Paszkiewicz K."/>
            <person name="Jones T."/>
            <person name="Grant M."/>
            <person name="Ambacheew D."/>
            <person name="Muzemil S."/>
            <person name="Studholme D.J."/>
        </authorList>
    </citation>
    <scope>NUCLEOTIDE SEQUENCE [LARGE SCALE GENOMIC DNA]</scope>
</reference>
<protein>
    <submittedName>
        <fullName evidence="2">Uncharacterized protein</fullName>
    </submittedName>
</protein>
<accession>A0A427AC59</accession>
<dbReference type="AlphaFoldDB" id="A0A427AC59"/>
<comment type="caution">
    <text evidence="2">The sequence shown here is derived from an EMBL/GenBank/DDBJ whole genome shotgun (WGS) entry which is preliminary data.</text>
</comment>
<evidence type="ECO:0000313" key="3">
    <source>
        <dbReference type="Proteomes" id="UP000287651"/>
    </source>
</evidence>
<dbReference type="EMBL" id="AMZH03002966">
    <property type="protein sequence ID" value="RRT73845.1"/>
    <property type="molecule type" value="Genomic_DNA"/>
</dbReference>